<proteinExistence type="predicted"/>
<comment type="caution">
    <text evidence="1">The sequence shown here is derived from an EMBL/GenBank/DDBJ whole genome shotgun (WGS) entry which is preliminary data.</text>
</comment>
<keyword evidence="2" id="KW-1185">Reference proteome</keyword>
<evidence type="ECO:0000313" key="2">
    <source>
        <dbReference type="Proteomes" id="UP001304895"/>
    </source>
</evidence>
<organism evidence="1 2">
    <name type="scientific">Trichocladium antarcticum</name>
    <dbReference type="NCBI Taxonomy" id="1450529"/>
    <lineage>
        <taxon>Eukaryota</taxon>
        <taxon>Fungi</taxon>
        <taxon>Dikarya</taxon>
        <taxon>Ascomycota</taxon>
        <taxon>Pezizomycotina</taxon>
        <taxon>Sordariomycetes</taxon>
        <taxon>Sordariomycetidae</taxon>
        <taxon>Sordariales</taxon>
        <taxon>Chaetomiaceae</taxon>
        <taxon>Trichocladium</taxon>
    </lineage>
</organism>
<sequence>MAVAFSIPKFSSSYLVAVGIGKMHGVVRPVNQLTGQRFIQGCRRKVGVDYLFILTWCALPACRLGD</sequence>
<evidence type="ECO:0000313" key="1">
    <source>
        <dbReference type="EMBL" id="KAK4134935.1"/>
    </source>
</evidence>
<name>A0AAN6ULG4_9PEZI</name>
<protein>
    <submittedName>
        <fullName evidence="1">Uncharacterized protein</fullName>
    </submittedName>
</protein>
<reference evidence="1" key="1">
    <citation type="journal article" date="2023" name="Mol. Phylogenet. Evol.">
        <title>Genome-scale phylogeny and comparative genomics of the fungal order Sordariales.</title>
        <authorList>
            <person name="Hensen N."/>
            <person name="Bonometti L."/>
            <person name="Westerberg I."/>
            <person name="Brannstrom I.O."/>
            <person name="Guillou S."/>
            <person name="Cros-Aarteil S."/>
            <person name="Calhoun S."/>
            <person name="Haridas S."/>
            <person name="Kuo A."/>
            <person name="Mondo S."/>
            <person name="Pangilinan J."/>
            <person name="Riley R."/>
            <person name="LaButti K."/>
            <person name="Andreopoulos B."/>
            <person name="Lipzen A."/>
            <person name="Chen C."/>
            <person name="Yan M."/>
            <person name="Daum C."/>
            <person name="Ng V."/>
            <person name="Clum A."/>
            <person name="Steindorff A."/>
            <person name="Ohm R.A."/>
            <person name="Martin F."/>
            <person name="Silar P."/>
            <person name="Natvig D.O."/>
            <person name="Lalanne C."/>
            <person name="Gautier V."/>
            <person name="Ament-Velasquez S.L."/>
            <person name="Kruys A."/>
            <person name="Hutchinson M.I."/>
            <person name="Powell A.J."/>
            <person name="Barry K."/>
            <person name="Miller A.N."/>
            <person name="Grigoriev I.V."/>
            <person name="Debuchy R."/>
            <person name="Gladieux P."/>
            <person name="Hiltunen Thoren M."/>
            <person name="Johannesson H."/>
        </authorList>
    </citation>
    <scope>NUCLEOTIDE SEQUENCE</scope>
    <source>
        <strain evidence="1">CBS 123565</strain>
    </source>
</reference>
<accession>A0AAN6ULG4</accession>
<gene>
    <name evidence="1" type="ORF">BT67DRAFT_286909</name>
</gene>
<dbReference type="EMBL" id="MU853407">
    <property type="protein sequence ID" value="KAK4134935.1"/>
    <property type="molecule type" value="Genomic_DNA"/>
</dbReference>
<dbReference type="Proteomes" id="UP001304895">
    <property type="component" value="Unassembled WGS sequence"/>
</dbReference>
<dbReference type="AlphaFoldDB" id="A0AAN6ULG4"/>
<reference evidence="1" key="2">
    <citation type="submission" date="2023-05" db="EMBL/GenBank/DDBJ databases">
        <authorList>
            <consortium name="Lawrence Berkeley National Laboratory"/>
            <person name="Steindorff A."/>
            <person name="Hensen N."/>
            <person name="Bonometti L."/>
            <person name="Westerberg I."/>
            <person name="Brannstrom I.O."/>
            <person name="Guillou S."/>
            <person name="Cros-Aarteil S."/>
            <person name="Calhoun S."/>
            <person name="Haridas S."/>
            <person name="Kuo A."/>
            <person name="Mondo S."/>
            <person name="Pangilinan J."/>
            <person name="Riley R."/>
            <person name="Labutti K."/>
            <person name="Andreopoulos B."/>
            <person name="Lipzen A."/>
            <person name="Chen C."/>
            <person name="Yanf M."/>
            <person name="Daum C."/>
            <person name="Ng V."/>
            <person name="Clum A."/>
            <person name="Ohm R."/>
            <person name="Martin F."/>
            <person name="Silar P."/>
            <person name="Natvig D."/>
            <person name="Lalanne C."/>
            <person name="Gautier V."/>
            <person name="Ament-Velasquez S.L."/>
            <person name="Kruys A."/>
            <person name="Hutchinson M.I."/>
            <person name="Powell A.J."/>
            <person name="Barry K."/>
            <person name="Miller A.N."/>
            <person name="Grigoriev I.V."/>
            <person name="Debuchy R."/>
            <person name="Gladieux P."/>
            <person name="Thoren M.H."/>
            <person name="Johannesson H."/>
        </authorList>
    </citation>
    <scope>NUCLEOTIDE SEQUENCE</scope>
    <source>
        <strain evidence="1">CBS 123565</strain>
    </source>
</reference>